<dbReference type="EMBL" id="JQCD01000024">
    <property type="protein sequence ID" value="KRN76724.1"/>
    <property type="molecule type" value="Genomic_DNA"/>
</dbReference>
<evidence type="ECO:0000313" key="2">
    <source>
        <dbReference type="Proteomes" id="UP000051673"/>
    </source>
</evidence>
<accession>A0A0R2JR75</accession>
<dbReference type="RefSeq" id="WP_057787359.1">
    <property type="nucleotide sequence ID" value="NZ_JQCD01000024.1"/>
</dbReference>
<name>A0A0R2JR75_9LACO</name>
<keyword evidence="2" id="KW-1185">Reference proteome</keyword>
<dbReference type="STRING" id="1620.IV67_GL000229"/>
<gene>
    <name evidence="1" type="ORF">IV67_GL000229</name>
</gene>
<comment type="caution">
    <text evidence="1">The sequence shown here is derived from an EMBL/GenBank/DDBJ whole genome shotgun (WGS) entry which is preliminary data.</text>
</comment>
<organism evidence="1 2">
    <name type="scientific">Weissella minor</name>
    <dbReference type="NCBI Taxonomy" id="1620"/>
    <lineage>
        <taxon>Bacteria</taxon>
        <taxon>Bacillati</taxon>
        <taxon>Bacillota</taxon>
        <taxon>Bacilli</taxon>
        <taxon>Lactobacillales</taxon>
        <taxon>Lactobacillaceae</taxon>
        <taxon>Weissella</taxon>
    </lineage>
</organism>
<dbReference type="AlphaFoldDB" id="A0A0R2JR75"/>
<dbReference type="Proteomes" id="UP000051673">
    <property type="component" value="Unassembled WGS sequence"/>
</dbReference>
<evidence type="ECO:0000313" key="1">
    <source>
        <dbReference type="EMBL" id="KRN76724.1"/>
    </source>
</evidence>
<dbReference type="PATRIC" id="fig|1620.3.peg.234"/>
<protein>
    <submittedName>
        <fullName evidence="1">Uncharacterized protein</fullName>
    </submittedName>
</protein>
<sequence length="91" mass="10618">MRVEEFKLSVVGMDVTRRLFMRSQGELFPLTTYELEDNIVYLMSGEALETALQLETILNFLDNQELIGIDAEKQFFPIYGYRVENDYLILG</sequence>
<dbReference type="OrthoDB" id="2147116at2"/>
<proteinExistence type="predicted"/>
<reference evidence="1 2" key="1">
    <citation type="journal article" date="2015" name="Genome Announc.">
        <title>Expanding the biotechnology potential of lactobacilli through comparative genomics of 213 strains and associated genera.</title>
        <authorList>
            <person name="Sun Z."/>
            <person name="Harris H.M."/>
            <person name="McCann A."/>
            <person name="Guo C."/>
            <person name="Argimon S."/>
            <person name="Zhang W."/>
            <person name="Yang X."/>
            <person name="Jeffery I.B."/>
            <person name="Cooney J.C."/>
            <person name="Kagawa T.F."/>
            <person name="Liu W."/>
            <person name="Song Y."/>
            <person name="Salvetti E."/>
            <person name="Wrobel A."/>
            <person name="Rasinkangas P."/>
            <person name="Parkhill J."/>
            <person name="Rea M.C."/>
            <person name="O'Sullivan O."/>
            <person name="Ritari J."/>
            <person name="Douillard F.P."/>
            <person name="Paul Ross R."/>
            <person name="Yang R."/>
            <person name="Briner A.E."/>
            <person name="Felis G.E."/>
            <person name="de Vos W.M."/>
            <person name="Barrangou R."/>
            <person name="Klaenhammer T.R."/>
            <person name="Caufield P.W."/>
            <person name="Cui Y."/>
            <person name="Zhang H."/>
            <person name="O'Toole P.W."/>
        </authorList>
    </citation>
    <scope>NUCLEOTIDE SEQUENCE [LARGE SCALE GENOMIC DNA]</scope>
    <source>
        <strain evidence="1 2">DSM 20014</strain>
    </source>
</reference>